<accession>A0ABP6Y9I9</accession>
<organism evidence="1 2">
    <name type="scientific">Microlunatus spumicola</name>
    <dbReference type="NCBI Taxonomy" id="81499"/>
    <lineage>
        <taxon>Bacteria</taxon>
        <taxon>Bacillati</taxon>
        <taxon>Actinomycetota</taxon>
        <taxon>Actinomycetes</taxon>
        <taxon>Propionibacteriales</taxon>
        <taxon>Propionibacteriaceae</taxon>
        <taxon>Microlunatus</taxon>
    </lineage>
</organism>
<comment type="caution">
    <text evidence="1">The sequence shown here is derived from an EMBL/GenBank/DDBJ whole genome shotgun (WGS) entry which is preliminary data.</text>
</comment>
<reference evidence="2" key="1">
    <citation type="journal article" date="2019" name="Int. J. Syst. Evol. Microbiol.">
        <title>The Global Catalogue of Microorganisms (GCM) 10K type strain sequencing project: providing services to taxonomists for standard genome sequencing and annotation.</title>
        <authorList>
            <consortium name="The Broad Institute Genomics Platform"/>
            <consortium name="The Broad Institute Genome Sequencing Center for Infectious Disease"/>
            <person name="Wu L."/>
            <person name="Ma J."/>
        </authorList>
    </citation>
    <scope>NUCLEOTIDE SEQUENCE [LARGE SCALE GENOMIC DNA]</scope>
    <source>
        <strain evidence="2">JCM 16540</strain>
    </source>
</reference>
<dbReference type="Proteomes" id="UP001500767">
    <property type="component" value="Unassembled WGS sequence"/>
</dbReference>
<dbReference type="EMBL" id="BAAAYR010000006">
    <property type="protein sequence ID" value="GAA3578190.1"/>
    <property type="molecule type" value="Genomic_DNA"/>
</dbReference>
<protein>
    <recommendedName>
        <fullName evidence="3">DUF1579 domain-containing protein</fullName>
    </recommendedName>
</protein>
<dbReference type="RefSeq" id="WP_204912874.1">
    <property type="nucleotide sequence ID" value="NZ_BAAAYR010000006.1"/>
</dbReference>
<keyword evidence="2" id="KW-1185">Reference proteome</keyword>
<evidence type="ECO:0008006" key="3">
    <source>
        <dbReference type="Google" id="ProtNLM"/>
    </source>
</evidence>
<name>A0ABP6Y9I9_9ACTN</name>
<gene>
    <name evidence="1" type="ORF">GCM10022197_39470</name>
</gene>
<sequence length="144" mass="15834">MSEHDSTDGTSRLESLEPLVGDWDLGEDTTGTVTYAWLPGKHFLVQHFDLVLHDHRVTGLEVIGHLRPYGQGPTPEIWSRAYDDAGNTLDYVYELEGRTLTIWAGGPGSPAFYRGTFAPDGRSGTGAWTYPGGGYRSSMTRRDG</sequence>
<evidence type="ECO:0000313" key="2">
    <source>
        <dbReference type="Proteomes" id="UP001500767"/>
    </source>
</evidence>
<proteinExistence type="predicted"/>
<evidence type="ECO:0000313" key="1">
    <source>
        <dbReference type="EMBL" id="GAA3578190.1"/>
    </source>
</evidence>